<reference evidence="3" key="1">
    <citation type="journal article" date="2017" name="Proc. Natl. Acad. Sci. U.S.A.">
        <title>Simulation of Deepwater Horizon oil plume reveals substrate specialization within a complex community of hydrocarbon degraders.</title>
        <authorList>
            <person name="Hu P."/>
            <person name="Dubinsky E.A."/>
            <person name="Probst A.J."/>
            <person name="Wang J."/>
            <person name="Sieber C.M.K."/>
            <person name="Tom L.M."/>
            <person name="Gardinali P."/>
            <person name="Banfield J.F."/>
            <person name="Atlas R.M."/>
            <person name="Andersen G.L."/>
        </authorList>
    </citation>
    <scope>NUCLEOTIDE SEQUENCE [LARGE SCALE GENOMIC DNA]</scope>
</reference>
<protein>
    <recommendedName>
        <fullName evidence="4">Outer membrane protein beta-barrel domain-containing protein</fullName>
    </recommendedName>
</protein>
<sequence length="147" mass="15627">MKRIESNYVKTMVLSAICACSLSSVAYAEGTNALQGIKLGFGYDLGLGMTAQMGKYNGFLGNDGLAIDYTLIKEKLGKKPSATPVHWYIGAGGYGKWNGGIGARVPVGIEISFAERFDAYAQVAPELQVTDGVRFGLGAGLGVRYQF</sequence>
<dbReference type="EMBL" id="MABE01000203">
    <property type="protein sequence ID" value="OUS40935.1"/>
    <property type="molecule type" value="Genomic_DNA"/>
</dbReference>
<feature type="signal peptide" evidence="1">
    <location>
        <begin position="1"/>
        <end position="28"/>
    </location>
</feature>
<dbReference type="AlphaFoldDB" id="A0A1Y5I1F7"/>
<evidence type="ECO:0008006" key="4">
    <source>
        <dbReference type="Google" id="ProtNLM"/>
    </source>
</evidence>
<gene>
    <name evidence="2" type="ORF">A9R00_03495</name>
</gene>
<dbReference type="Proteomes" id="UP000227088">
    <property type="component" value="Unassembled WGS sequence"/>
</dbReference>
<comment type="caution">
    <text evidence="2">The sequence shown here is derived from an EMBL/GenBank/DDBJ whole genome shotgun (WGS) entry which is preliminary data.</text>
</comment>
<name>A0A1Y5I1F7_OLEAN</name>
<evidence type="ECO:0000256" key="1">
    <source>
        <dbReference type="SAM" id="SignalP"/>
    </source>
</evidence>
<proteinExistence type="predicted"/>
<evidence type="ECO:0000313" key="2">
    <source>
        <dbReference type="EMBL" id="OUS40935.1"/>
    </source>
</evidence>
<feature type="chain" id="PRO_5012305910" description="Outer membrane protein beta-barrel domain-containing protein" evidence="1">
    <location>
        <begin position="29"/>
        <end position="147"/>
    </location>
</feature>
<keyword evidence="1" id="KW-0732">Signal</keyword>
<accession>A0A1Y5I1F7</accession>
<organism evidence="2 3">
    <name type="scientific">Oleispira antarctica</name>
    <dbReference type="NCBI Taxonomy" id="188908"/>
    <lineage>
        <taxon>Bacteria</taxon>
        <taxon>Pseudomonadati</taxon>
        <taxon>Pseudomonadota</taxon>
        <taxon>Gammaproteobacteria</taxon>
        <taxon>Oceanospirillales</taxon>
        <taxon>Oceanospirillaceae</taxon>
        <taxon>Oleispira</taxon>
    </lineage>
</organism>
<evidence type="ECO:0000313" key="3">
    <source>
        <dbReference type="Proteomes" id="UP000227088"/>
    </source>
</evidence>